<gene>
    <name evidence="2" type="ORF">NPIL_441811</name>
</gene>
<evidence type="ECO:0000313" key="3">
    <source>
        <dbReference type="Proteomes" id="UP000887013"/>
    </source>
</evidence>
<dbReference type="Proteomes" id="UP000887013">
    <property type="component" value="Unassembled WGS sequence"/>
</dbReference>
<keyword evidence="3" id="KW-1185">Reference proteome</keyword>
<name>A0A8X6MBT9_NEPPI</name>
<dbReference type="AlphaFoldDB" id="A0A8X6MBT9"/>
<organism evidence="2 3">
    <name type="scientific">Nephila pilipes</name>
    <name type="common">Giant wood spider</name>
    <name type="synonym">Nephila maculata</name>
    <dbReference type="NCBI Taxonomy" id="299642"/>
    <lineage>
        <taxon>Eukaryota</taxon>
        <taxon>Metazoa</taxon>
        <taxon>Ecdysozoa</taxon>
        <taxon>Arthropoda</taxon>
        <taxon>Chelicerata</taxon>
        <taxon>Arachnida</taxon>
        <taxon>Araneae</taxon>
        <taxon>Araneomorphae</taxon>
        <taxon>Entelegynae</taxon>
        <taxon>Araneoidea</taxon>
        <taxon>Nephilidae</taxon>
        <taxon>Nephila</taxon>
    </lineage>
</organism>
<evidence type="ECO:0000313" key="2">
    <source>
        <dbReference type="EMBL" id="GFS39281.1"/>
    </source>
</evidence>
<sequence>TMDAFSYIGGLMGSWLGISVWACTGIAESTFLTVLPFLKLCMKKSRHSSIAKSVSNIAQKSSS</sequence>
<dbReference type="EMBL" id="BMAW01043405">
    <property type="protein sequence ID" value="GFS39281.1"/>
    <property type="molecule type" value="Genomic_DNA"/>
</dbReference>
<feature type="transmembrane region" description="Helical" evidence="1">
    <location>
        <begin position="12"/>
        <end position="38"/>
    </location>
</feature>
<keyword evidence="1" id="KW-1133">Transmembrane helix</keyword>
<evidence type="ECO:0000256" key="1">
    <source>
        <dbReference type="SAM" id="Phobius"/>
    </source>
</evidence>
<feature type="non-terminal residue" evidence="2">
    <location>
        <position position="1"/>
    </location>
</feature>
<reference evidence="2" key="1">
    <citation type="submission" date="2020-08" db="EMBL/GenBank/DDBJ databases">
        <title>Multicomponent nature underlies the extraordinary mechanical properties of spider dragline silk.</title>
        <authorList>
            <person name="Kono N."/>
            <person name="Nakamura H."/>
            <person name="Mori M."/>
            <person name="Yoshida Y."/>
            <person name="Ohtoshi R."/>
            <person name="Malay A.D."/>
            <person name="Moran D.A.P."/>
            <person name="Tomita M."/>
            <person name="Numata K."/>
            <person name="Arakawa K."/>
        </authorList>
    </citation>
    <scope>NUCLEOTIDE SEQUENCE</scope>
</reference>
<accession>A0A8X6MBT9</accession>
<keyword evidence="1" id="KW-0472">Membrane</keyword>
<dbReference type="OrthoDB" id="6463460at2759"/>
<comment type="caution">
    <text evidence="2">The sequence shown here is derived from an EMBL/GenBank/DDBJ whole genome shotgun (WGS) entry which is preliminary data.</text>
</comment>
<keyword evidence="1" id="KW-0812">Transmembrane</keyword>
<proteinExistence type="predicted"/>
<protein>
    <submittedName>
        <fullName evidence="2">Uncharacterized protein</fullName>
    </submittedName>
</protein>